<dbReference type="GO" id="GO:0016853">
    <property type="term" value="F:isomerase activity"/>
    <property type="evidence" value="ECO:0007669"/>
    <property type="project" value="UniProtKB-KW"/>
</dbReference>
<dbReference type="InterPro" id="IPR006171">
    <property type="entry name" value="TOPRIM_dom"/>
</dbReference>
<accession>A0A6M3IKQ1</accession>
<dbReference type="Pfam" id="PF13662">
    <property type="entry name" value="Toprim_4"/>
    <property type="match status" value="1"/>
</dbReference>
<organism evidence="8">
    <name type="scientific">viral metagenome</name>
    <dbReference type="NCBI Taxonomy" id="1070528"/>
    <lineage>
        <taxon>unclassified sequences</taxon>
        <taxon>metagenomes</taxon>
        <taxon>organismal metagenomes</taxon>
    </lineage>
</organism>
<reference evidence="8" key="1">
    <citation type="submission" date="2020-03" db="EMBL/GenBank/DDBJ databases">
        <title>The deep terrestrial virosphere.</title>
        <authorList>
            <person name="Holmfeldt K."/>
            <person name="Nilsson E."/>
            <person name="Simone D."/>
            <person name="Lopez-Fernandez M."/>
            <person name="Wu X."/>
            <person name="de Brujin I."/>
            <person name="Lundin D."/>
            <person name="Andersson A."/>
            <person name="Bertilsson S."/>
            <person name="Dopson M."/>
        </authorList>
    </citation>
    <scope>NUCLEOTIDE SEQUENCE</scope>
    <source>
        <strain evidence="8">MM415B01579</strain>
    </source>
</reference>
<evidence type="ECO:0000259" key="7">
    <source>
        <dbReference type="PROSITE" id="PS50880"/>
    </source>
</evidence>
<dbReference type="Gene3D" id="3.40.1360.10">
    <property type="match status" value="1"/>
</dbReference>
<dbReference type="GO" id="GO:0005737">
    <property type="term" value="C:cytoplasm"/>
    <property type="evidence" value="ECO:0007669"/>
    <property type="project" value="TreeGrafter"/>
</dbReference>
<dbReference type="PANTHER" id="PTHR30313:SF2">
    <property type="entry name" value="DNA PRIMASE"/>
    <property type="match status" value="1"/>
</dbReference>
<dbReference type="GO" id="GO:0016779">
    <property type="term" value="F:nucleotidyltransferase activity"/>
    <property type="evidence" value="ECO:0007669"/>
    <property type="project" value="UniProtKB-KW"/>
</dbReference>
<keyword evidence="8" id="KW-0413">Isomerase</keyword>
<keyword evidence="2" id="KW-0639">Primosome</keyword>
<dbReference type="GO" id="GO:1990077">
    <property type="term" value="C:primosome complex"/>
    <property type="evidence" value="ECO:0007669"/>
    <property type="project" value="UniProtKB-KW"/>
</dbReference>
<keyword evidence="4" id="KW-0548">Nucleotidyltransferase</keyword>
<keyword evidence="3" id="KW-0808">Transferase</keyword>
<dbReference type="PROSITE" id="PS50880">
    <property type="entry name" value="TOPRIM"/>
    <property type="match status" value="1"/>
</dbReference>
<evidence type="ECO:0000256" key="2">
    <source>
        <dbReference type="ARBA" id="ARBA00022515"/>
    </source>
</evidence>
<dbReference type="Gene3D" id="3.90.580.10">
    <property type="entry name" value="Zinc finger, CHC2-type domain"/>
    <property type="match status" value="1"/>
</dbReference>
<dbReference type="SUPFAM" id="SSF56731">
    <property type="entry name" value="DNA primase core"/>
    <property type="match status" value="1"/>
</dbReference>
<sequence length="369" mass="42868">MSKVLAKMKYDLERISQKITERIEEILCDFSIDYYNNGDYISLSCPIHGGDNPNGCSILLKDVGNWTCFTHSCHEEYDSSIIGFIEALLSVQYDRKVNRAEAIEWCARFTGEIESVEEKKVDTNFIHLLKYIQKEKEYTNNFVPRDIVRSTTKIPADYFIPKYSRAILIEYDVGFCDNPNKSMYNRAVVPLYDETGQFMLGCNGRSIFEKCKECNRYHDLEVRCPIGKIERINTVKWKFSSKFDADLYLYNLWKAKDYIIKDRMAILVEGPGDIWRLEEAGIHHGLALLGSKFTDYQCESLEETGILHLVIATDNDEAGLKIRKGIEGRCKRMFNIYHVHLEENDIGDTKIEDVCRLFNPVIKYITQRI</sequence>
<evidence type="ECO:0000256" key="1">
    <source>
        <dbReference type="ARBA" id="ARBA00022478"/>
    </source>
</evidence>
<dbReference type="GO" id="GO:0000428">
    <property type="term" value="C:DNA-directed RNA polymerase complex"/>
    <property type="evidence" value="ECO:0007669"/>
    <property type="project" value="UniProtKB-KW"/>
</dbReference>
<feature type="domain" description="Toprim" evidence="7">
    <location>
        <begin position="263"/>
        <end position="345"/>
    </location>
</feature>
<protein>
    <submittedName>
        <fullName evidence="8">Putative DNA topoisomerase-primase</fullName>
    </submittedName>
</protein>
<evidence type="ECO:0000313" key="8">
    <source>
        <dbReference type="EMBL" id="QJA57728.1"/>
    </source>
</evidence>
<dbReference type="EMBL" id="MT141288">
    <property type="protein sequence ID" value="QJA57728.1"/>
    <property type="molecule type" value="Genomic_DNA"/>
</dbReference>
<evidence type="ECO:0000256" key="4">
    <source>
        <dbReference type="ARBA" id="ARBA00022695"/>
    </source>
</evidence>
<keyword evidence="5" id="KW-0235">DNA replication</keyword>
<name>A0A6M3IKQ1_9ZZZZ</name>
<keyword evidence="6" id="KW-0804">Transcription</keyword>
<dbReference type="InterPro" id="IPR034151">
    <property type="entry name" value="TOPRIM_DnaG_bac"/>
</dbReference>
<evidence type="ECO:0000256" key="3">
    <source>
        <dbReference type="ARBA" id="ARBA00022679"/>
    </source>
</evidence>
<dbReference type="CDD" id="cd03364">
    <property type="entry name" value="TOPRIM_DnaG_primases"/>
    <property type="match status" value="1"/>
</dbReference>
<dbReference type="GO" id="GO:0003677">
    <property type="term" value="F:DNA binding"/>
    <property type="evidence" value="ECO:0007669"/>
    <property type="project" value="InterPro"/>
</dbReference>
<gene>
    <name evidence="8" type="ORF">MM415B01579_0026</name>
</gene>
<dbReference type="AlphaFoldDB" id="A0A6M3IKQ1"/>
<dbReference type="InterPro" id="IPR036977">
    <property type="entry name" value="DNA_primase_Znf_CHC2"/>
</dbReference>
<evidence type="ECO:0000256" key="6">
    <source>
        <dbReference type="ARBA" id="ARBA00023163"/>
    </source>
</evidence>
<evidence type="ECO:0000256" key="5">
    <source>
        <dbReference type="ARBA" id="ARBA00022705"/>
    </source>
</evidence>
<keyword evidence="1" id="KW-0240">DNA-directed RNA polymerase</keyword>
<dbReference type="InterPro" id="IPR050219">
    <property type="entry name" value="DnaG_primase"/>
</dbReference>
<proteinExistence type="predicted"/>
<dbReference type="GO" id="GO:0008270">
    <property type="term" value="F:zinc ion binding"/>
    <property type="evidence" value="ECO:0007669"/>
    <property type="project" value="InterPro"/>
</dbReference>
<dbReference type="GO" id="GO:0006269">
    <property type="term" value="P:DNA replication, synthesis of primer"/>
    <property type="evidence" value="ECO:0007669"/>
    <property type="project" value="UniProtKB-KW"/>
</dbReference>
<dbReference type="PANTHER" id="PTHR30313">
    <property type="entry name" value="DNA PRIMASE"/>
    <property type="match status" value="1"/>
</dbReference>